<sequence length="405" mass="42906">MSDFIQRLREQRANTWEQAKALLDTAAAENRDLSAEEQSSYDRMNADLDSIAERVKSIEEQEQRNADMDAAFASIAEGRKAPAILAEPTQNELRKFLRGESRSFEVRPDGPVNFRDLTKGTATAGGNIVPTSFYNQLVQHMIEVSGILSAGPTVLQTSGGENFEVPTTTAHSSGALVAEAAAIAESDPAFAKRTLGAYKYGVLIQVARELIDDTGVDLEGYLSMQAGRAVGNAFGAHLATGTGSSQPSGIVTGSSLGVTGGTGVAGAFTADNLIDLFYSVIAPYRNSPSAGWIMRDATVAAVRKLKGSDNNYLWQPGLQAGVPDLLLGKPVHTDPNIAATGTTAKSVLFGDVSAYFVRLAGGVRFERSDEYAFNSDLVTFRCLVRGDGVLVDQTGAVKHFAGAAT</sequence>
<evidence type="ECO:0000313" key="4">
    <source>
        <dbReference type="Proteomes" id="UP000655410"/>
    </source>
</evidence>
<evidence type="ECO:0000313" key="3">
    <source>
        <dbReference type="EMBL" id="GGO86631.1"/>
    </source>
</evidence>
<dbReference type="InterPro" id="IPR054612">
    <property type="entry name" value="Phage_capsid-like_C"/>
</dbReference>
<dbReference type="Proteomes" id="UP000655410">
    <property type="component" value="Unassembled WGS sequence"/>
</dbReference>
<organism evidence="3 4">
    <name type="scientific">Nocardioides phosphati</name>
    <dbReference type="NCBI Taxonomy" id="1867775"/>
    <lineage>
        <taxon>Bacteria</taxon>
        <taxon>Bacillati</taxon>
        <taxon>Actinomycetota</taxon>
        <taxon>Actinomycetes</taxon>
        <taxon>Propionibacteriales</taxon>
        <taxon>Nocardioidaceae</taxon>
        <taxon>Nocardioides</taxon>
    </lineage>
</organism>
<evidence type="ECO:0000259" key="2">
    <source>
        <dbReference type="Pfam" id="PF05065"/>
    </source>
</evidence>
<gene>
    <name evidence="3" type="ORF">GCM10011584_09410</name>
</gene>
<name>A0ABQ2N816_9ACTN</name>
<feature type="domain" description="Phage capsid-like C-terminal" evidence="2">
    <location>
        <begin position="125"/>
        <end position="397"/>
    </location>
</feature>
<protein>
    <submittedName>
        <fullName evidence="3">Phage capsid protein</fullName>
    </submittedName>
</protein>
<dbReference type="Pfam" id="PF05065">
    <property type="entry name" value="Phage_capsid"/>
    <property type="match status" value="1"/>
</dbReference>
<dbReference type="NCBIfam" id="TIGR01554">
    <property type="entry name" value="major_cap_HK97"/>
    <property type="match status" value="1"/>
</dbReference>
<dbReference type="SUPFAM" id="SSF56563">
    <property type="entry name" value="Major capsid protein gp5"/>
    <property type="match status" value="1"/>
</dbReference>
<accession>A0ABQ2N816</accession>
<dbReference type="Gene3D" id="3.30.2320.10">
    <property type="entry name" value="hypothetical protein PF0899 domain"/>
    <property type="match status" value="1"/>
</dbReference>
<dbReference type="InterPro" id="IPR024455">
    <property type="entry name" value="Phage_capsid"/>
</dbReference>
<dbReference type="EMBL" id="BMNI01000001">
    <property type="protein sequence ID" value="GGO86631.1"/>
    <property type="molecule type" value="Genomic_DNA"/>
</dbReference>
<evidence type="ECO:0000256" key="1">
    <source>
        <dbReference type="ARBA" id="ARBA00004328"/>
    </source>
</evidence>
<dbReference type="RefSeq" id="WP_188782779.1">
    <property type="nucleotide sequence ID" value="NZ_BMNI01000001.1"/>
</dbReference>
<comment type="caution">
    <text evidence="3">The sequence shown here is derived from an EMBL/GenBank/DDBJ whole genome shotgun (WGS) entry which is preliminary data.</text>
</comment>
<dbReference type="Gene3D" id="3.30.2400.10">
    <property type="entry name" value="Major capsid protein gp5"/>
    <property type="match status" value="1"/>
</dbReference>
<comment type="subcellular location">
    <subcellularLocation>
        <location evidence="1">Virion</location>
    </subcellularLocation>
</comment>
<reference evidence="4" key="1">
    <citation type="journal article" date="2019" name="Int. J. Syst. Evol. Microbiol.">
        <title>The Global Catalogue of Microorganisms (GCM) 10K type strain sequencing project: providing services to taxonomists for standard genome sequencing and annotation.</title>
        <authorList>
            <consortium name="The Broad Institute Genomics Platform"/>
            <consortium name="The Broad Institute Genome Sequencing Center for Infectious Disease"/>
            <person name="Wu L."/>
            <person name="Ma J."/>
        </authorList>
    </citation>
    <scope>NUCLEOTIDE SEQUENCE [LARGE SCALE GENOMIC DNA]</scope>
    <source>
        <strain evidence="4">CGMCC 4.7371</strain>
    </source>
</reference>
<keyword evidence="4" id="KW-1185">Reference proteome</keyword>
<proteinExistence type="predicted"/>